<gene>
    <name evidence="1" type="ORF">SAMN06265364_14716</name>
</gene>
<protein>
    <submittedName>
        <fullName evidence="1">Uncharacterized protein</fullName>
    </submittedName>
</protein>
<dbReference type="GeneID" id="78571823"/>
<proteinExistence type="predicted"/>
<organism evidence="1 2">
    <name type="scientific">Prevotella jejuni</name>
    <dbReference type="NCBI Taxonomy" id="1177574"/>
    <lineage>
        <taxon>Bacteria</taxon>
        <taxon>Pseudomonadati</taxon>
        <taxon>Bacteroidota</taxon>
        <taxon>Bacteroidia</taxon>
        <taxon>Bacteroidales</taxon>
        <taxon>Prevotellaceae</taxon>
        <taxon>Prevotella</taxon>
    </lineage>
</organism>
<evidence type="ECO:0000313" key="1">
    <source>
        <dbReference type="EMBL" id="SNS13324.1"/>
    </source>
</evidence>
<keyword evidence="2" id="KW-1185">Reference proteome</keyword>
<dbReference type="Proteomes" id="UP000198427">
    <property type="component" value="Unassembled WGS sequence"/>
</dbReference>
<accession>A0A2K9HBL3</accession>
<sequence length="69" mass="7966">MIPYATSNDIARCKRVIERQLRKHSIVVDSKELDKLTIEIMDLAYAKGGSYSDKTIEQFAKVYIANFRL</sequence>
<reference evidence="1 2" key="1">
    <citation type="submission" date="2017-06" db="EMBL/GenBank/DDBJ databases">
        <authorList>
            <person name="Varghese N."/>
            <person name="Submissions S."/>
        </authorList>
    </citation>
    <scope>NUCLEOTIDE SEQUENCE [LARGE SCALE GENOMIC DNA]</scope>
    <source>
        <strain evidence="1 2">DSM 26989</strain>
    </source>
</reference>
<dbReference type="RefSeq" id="WP_006045782.1">
    <property type="nucleotide sequence ID" value="NZ_CALLVZ010000176.1"/>
</dbReference>
<comment type="caution">
    <text evidence="1">The sequence shown here is derived from an EMBL/GenBank/DDBJ whole genome shotgun (WGS) entry which is preliminary data.</text>
</comment>
<evidence type="ECO:0000313" key="2">
    <source>
        <dbReference type="Proteomes" id="UP000198427"/>
    </source>
</evidence>
<dbReference type="EMBL" id="FZNZ01000047">
    <property type="protein sequence ID" value="SNS13324.1"/>
    <property type="molecule type" value="Genomic_DNA"/>
</dbReference>
<dbReference type="KEGG" id="pje:CRM71_11650"/>
<name>A0A2K9HBL3_9BACT</name>
<dbReference type="AlphaFoldDB" id="A0A2K9HBL3"/>